<dbReference type="RefSeq" id="WP_055148009.1">
    <property type="nucleotide sequence ID" value="NZ_JXSZ01000009.1"/>
</dbReference>
<name>A0A0P7BT84_9BACT</name>
<dbReference type="OrthoDB" id="9768127at2"/>
<dbReference type="STRING" id="1605367.AFM12_10680"/>
<evidence type="ECO:0000259" key="1">
    <source>
        <dbReference type="SMART" id="SM00842"/>
    </source>
</evidence>
<dbReference type="InterPro" id="IPR050696">
    <property type="entry name" value="FtsA/MreB"/>
</dbReference>
<protein>
    <recommendedName>
        <fullName evidence="1">SHS2 domain-containing protein</fullName>
    </recommendedName>
</protein>
<accession>A0A0P7BT84</accession>
<dbReference type="PANTHER" id="PTHR32432:SF4">
    <property type="entry name" value="CELL DIVISION PROTEIN FTSA"/>
    <property type="match status" value="1"/>
</dbReference>
<evidence type="ECO:0000313" key="3">
    <source>
        <dbReference type="Proteomes" id="UP000050454"/>
    </source>
</evidence>
<comment type="caution">
    <text evidence="2">The sequence shown here is derived from an EMBL/GenBank/DDBJ whole genome shotgun (WGS) entry which is preliminary data.</text>
</comment>
<dbReference type="Proteomes" id="UP000050454">
    <property type="component" value="Unassembled WGS sequence"/>
</dbReference>
<gene>
    <name evidence="2" type="ORF">AFM12_10680</name>
</gene>
<reference evidence="2 3" key="1">
    <citation type="submission" date="2015-07" db="EMBL/GenBank/DDBJ databases">
        <title>The draft genome sequence of Leadbetterella sp. JN14-9.</title>
        <authorList>
            <person name="Liu Y."/>
            <person name="Du J."/>
            <person name="Shao Z."/>
        </authorList>
    </citation>
    <scope>NUCLEOTIDE SEQUENCE [LARGE SCALE GENOMIC DNA]</scope>
    <source>
        <strain evidence="2 3">JN14-9</strain>
    </source>
</reference>
<dbReference type="GO" id="GO:0009898">
    <property type="term" value="C:cytoplasmic side of plasma membrane"/>
    <property type="evidence" value="ECO:0007669"/>
    <property type="project" value="TreeGrafter"/>
</dbReference>
<keyword evidence="3" id="KW-1185">Reference proteome</keyword>
<dbReference type="InterPro" id="IPR043129">
    <property type="entry name" value="ATPase_NBD"/>
</dbReference>
<evidence type="ECO:0000313" key="2">
    <source>
        <dbReference type="EMBL" id="KPM47734.1"/>
    </source>
</evidence>
<dbReference type="Gene3D" id="3.30.420.40">
    <property type="match status" value="2"/>
</dbReference>
<dbReference type="AlphaFoldDB" id="A0A0P7BT84"/>
<dbReference type="SUPFAM" id="SSF53067">
    <property type="entry name" value="Actin-like ATPase domain"/>
    <property type="match status" value="2"/>
</dbReference>
<sequence>MKDNKEPTYSVGLDIGNSKVCAVAGKLDPGGKITILDYAETVYDADYEAMSKGAAKNKGNVTDAIERVLQELSQKTNLEIVLTNTNFSSEKISLKSIKQDLTNDGNKFVVKNYELDELSQNLKKQLKRDNSKETLHVMPTDFFIDESKVGKYPKGATGNKLTCIFNAINVDKGKVEEHMQTFDAVSYEMVEGSKETLNVHIDQLVYNGVADALSSITIEDKQAGILLVNIGSQLTEITIYKDFGLRYSRVIGIGSEAIIKDISQAFNVTEAQAERLMRASGEKRSKDIEINEVLEIEGKNGLPTRQFLQKAVAIVIESRLKEIAALIASDVIESGYARLLANGIMLAGGIARLGLTKMTFQKTFSPLAIRIADGTVNIDINTKLELAHPKYTTAIGTMLASIKPADERMPLGQTAPVKRRMSLGFFSSLPLVNKLRDIFDDPELKRAYGE</sequence>
<proteinExistence type="predicted"/>
<dbReference type="GO" id="GO:0051301">
    <property type="term" value="P:cell division"/>
    <property type="evidence" value="ECO:0007669"/>
    <property type="project" value="InterPro"/>
</dbReference>
<dbReference type="GO" id="GO:0032153">
    <property type="term" value="C:cell division site"/>
    <property type="evidence" value="ECO:0007669"/>
    <property type="project" value="TreeGrafter"/>
</dbReference>
<dbReference type="EMBL" id="LGTQ01000009">
    <property type="protein sequence ID" value="KPM47734.1"/>
    <property type="molecule type" value="Genomic_DNA"/>
</dbReference>
<feature type="domain" description="SHS2" evidence="1">
    <location>
        <begin position="10"/>
        <end position="215"/>
    </location>
</feature>
<dbReference type="PANTHER" id="PTHR32432">
    <property type="entry name" value="CELL DIVISION PROTEIN FTSA-RELATED"/>
    <property type="match status" value="1"/>
</dbReference>
<dbReference type="SMART" id="SM00842">
    <property type="entry name" value="FtsA"/>
    <property type="match status" value="1"/>
</dbReference>
<dbReference type="InterPro" id="IPR003494">
    <property type="entry name" value="SHS2_FtsA"/>
</dbReference>
<dbReference type="Pfam" id="PF14450">
    <property type="entry name" value="FtsA"/>
    <property type="match status" value="1"/>
</dbReference>
<organism evidence="2 3">
    <name type="scientific">Jiulongibacter sediminis</name>
    <dbReference type="NCBI Taxonomy" id="1605367"/>
    <lineage>
        <taxon>Bacteria</taxon>
        <taxon>Pseudomonadati</taxon>
        <taxon>Bacteroidota</taxon>
        <taxon>Cytophagia</taxon>
        <taxon>Cytophagales</taxon>
        <taxon>Leadbetterellaceae</taxon>
        <taxon>Jiulongibacter</taxon>
    </lineage>
</organism>